<evidence type="ECO:0000256" key="2">
    <source>
        <dbReference type="SAM" id="SignalP"/>
    </source>
</evidence>
<dbReference type="AlphaFoldDB" id="A0A5B7CWI9"/>
<proteinExistence type="predicted"/>
<feature type="signal peptide" evidence="2">
    <location>
        <begin position="1"/>
        <end position="17"/>
    </location>
</feature>
<evidence type="ECO:0000313" key="4">
    <source>
        <dbReference type="Proteomes" id="UP000324222"/>
    </source>
</evidence>
<evidence type="ECO:0000313" key="3">
    <source>
        <dbReference type="EMBL" id="MPC13568.1"/>
    </source>
</evidence>
<reference evidence="3 4" key="1">
    <citation type="submission" date="2019-05" db="EMBL/GenBank/DDBJ databases">
        <title>Another draft genome of Portunus trituberculatus and its Hox gene families provides insights of decapod evolution.</title>
        <authorList>
            <person name="Jeong J.-H."/>
            <person name="Song I."/>
            <person name="Kim S."/>
            <person name="Choi T."/>
            <person name="Kim D."/>
            <person name="Ryu S."/>
            <person name="Kim W."/>
        </authorList>
    </citation>
    <scope>NUCLEOTIDE SEQUENCE [LARGE SCALE GENOMIC DNA]</scope>
    <source>
        <tissue evidence="3">Muscle</tissue>
    </source>
</reference>
<dbReference type="Proteomes" id="UP000324222">
    <property type="component" value="Unassembled WGS sequence"/>
</dbReference>
<feature type="compositionally biased region" description="Polar residues" evidence="1">
    <location>
        <begin position="67"/>
        <end position="86"/>
    </location>
</feature>
<sequence>MFCSSFIFGHLFPWGLAFKLPQPFAGLLYQSSDCFLITSGSASGGRCGPAIGLFSLSSIANTTLPAASITPQPTRNTKQNPTSKPSNVLADVPDTTKSAGSQAHPMRSRAQMYGSFVFGSSPAITGSTKYGPNLLSYRRFCIMAIRVWGFSRLPSLK</sequence>
<feature type="region of interest" description="Disordered" evidence="1">
    <location>
        <begin position="67"/>
        <end position="105"/>
    </location>
</feature>
<organism evidence="3 4">
    <name type="scientific">Portunus trituberculatus</name>
    <name type="common">Swimming crab</name>
    <name type="synonym">Neptunus trituberculatus</name>
    <dbReference type="NCBI Taxonomy" id="210409"/>
    <lineage>
        <taxon>Eukaryota</taxon>
        <taxon>Metazoa</taxon>
        <taxon>Ecdysozoa</taxon>
        <taxon>Arthropoda</taxon>
        <taxon>Crustacea</taxon>
        <taxon>Multicrustacea</taxon>
        <taxon>Malacostraca</taxon>
        <taxon>Eumalacostraca</taxon>
        <taxon>Eucarida</taxon>
        <taxon>Decapoda</taxon>
        <taxon>Pleocyemata</taxon>
        <taxon>Brachyura</taxon>
        <taxon>Eubrachyura</taxon>
        <taxon>Portunoidea</taxon>
        <taxon>Portunidae</taxon>
        <taxon>Portuninae</taxon>
        <taxon>Portunus</taxon>
    </lineage>
</organism>
<keyword evidence="2" id="KW-0732">Signal</keyword>
<accession>A0A5B7CWI9</accession>
<feature type="chain" id="PRO_5022804559" evidence="2">
    <location>
        <begin position="18"/>
        <end position="157"/>
    </location>
</feature>
<evidence type="ECO:0000256" key="1">
    <source>
        <dbReference type="SAM" id="MobiDB-lite"/>
    </source>
</evidence>
<gene>
    <name evidence="3" type="ORF">E2C01_006306</name>
</gene>
<comment type="caution">
    <text evidence="3">The sequence shown here is derived from an EMBL/GenBank/DDBJ whole genome shotgun (WGS) entry which is preliminary data.</text>
</comment>
<keyword evidence="4" id="KW-1185">Reference proteome</keyword>
<dbReference type="EMBL" id="VSRR010000290">
    <property type="protein sequence ID" value="MPC13568.1"/>
    <property type="molecule type" value="Genomic_DNA"/>
</dbReference>
<protein>
    <submittedName>
        <fullName evidence="3">Uncharacterized protein</fullName>
    </submittedName>
</protein>
<name>A0A5B7CWI9_PORTR</name>